<dbReference type="AlphaFoldDB" id="Q6IIP6"/>
<protein>
    <submittedName>
        <fullName evidence="1">HDC17406</fullName>
    </submittedName>
</protein>
<sequence length="134" mass="15709">MFPVHELCLGDASALPQSQSLQDQSHHCRLAVRFGFVMEFRMGYGFGLRLHLRRHHHEDDQQQQHQHYDHHLAAISSDSATERQTRDEDSDRYLYLWLVHFECTINDQAGSEYADLDSQWSRLASNCQRIAEIL</sequence>
<proteinExistence type="predicted"/>
<evidence type="ECO:0000313" key="1">
    <source>
        <dbReference type="EMBL" id="DAA03220.1"/>
    </source>
</evidence>
<accession>Q6IIP6</accession>
<name>Q6IIP6_DROME</name>
<reference evidence="1" key="1">
    <citation type="journal article" date="2003" name="Genome Biol.">
        <title>An integrated gene annotation and transcriptional profiling approach towards the full gene content of the Drosophila genome.</title>
        <authorList>
            <person name="Hild M."/>
            <person name="Beckmann B."/>
            <person name="Haas S.A."/>
            <person name="Koch B."/>
            <person name="Solovyev V."/>
            <person name="Busold C."/>
            <person name="Fellenberg K."/>
            <person name="Boutros M."/>
            <person name="Vingron M."/>
            <person name="Sauer F."/>
            <person name="Hoheisel J.D."/>
            <person name="Paro R."/>
        </authorList>
    </citation>
    <scope>NUCLEOTIDE SEQUENCE</scope>
</reference>
<organism evidence="1">
    <name type="scientific">Drosophila melanogaster</name>
    <name type="common">Fruit fly</name>
    <dbReference type="NCBI Taxonomy" id="7227"/>
    <lineage>
        <taxon>Eukaryota</taxon>
        <taxon>Metazoa</taxon>
        <taxon>Ecdysozoa</taxon>
        <taxon>Arthropoda</taxon>
        <taxon>Hexapoda</taxon>
        <taxon>Insecta</taxon>
        <taxon>Pterygota</taxon>
        <taxon>Neoptera</taxon>
        <taxon>Endopterygota</taxon>
        <taxon>Diptera</taxon>
        <taxon>Brachycera</taxon>
        <taxon>Muscomorpha</taxon>
        <taxon>Ephydroidea</taxon>
        <taxon>Drosophilidae</taxon>
        <taxon>Drosophila</taxon>
        <taxon>Sophophora</taxon>
    </lineage>
</organism>
<gene>
    <name evidence="1" type="ORF">HDC17406</name>
</gene>
<dbReference type="EMBL" id="BK003020">
    <property type="protein sequence ID" value="DAA03220.1"/>
    <property type="molecule type" value="Genomic_DNA"/>
</dbReference>